<keyword evidence="3" id="KW-1185">Reference proteome</keyword>
<evidence type="ECO:0000313" key="2">
    <source>
        <dbReference type="EMBL" id="MBB5576605.1"/>
    </source>
</evidence>
<accession>A0A7W9D3W1</accession>
<gene>
    <name evidence="2" type="ORF">GGD50_005250</name>
</gene>
<dbReference type="Proteomes" id="UP000549882">
    <property type="component" value="Unassembled WGS sequence"/>
</dbReference>
<name>A0A7W9D3W1_9HYPH</name>
<dbReference type="AlphaFoldDB" id="A0A7W9D3W1"/>
<reference evidence="2 3" key="1">
    <citation type="submission" date="2020-08" db="EMBL/GenBank/DDBJ databases">
        <title>Genomic Encyclopedia of Type Strains, Phase IV (KMG-V): Genome sequencing to study the core and pangenomes of soil and plant-associated prokaryotes.</title>
        <authorList>
            <person name="Whitman W."/>
        </authorList>
    </citation>
    <scope>NUCLEOTIDE SEQUENCE [LARGE SCALE GENOMIC DNA]</scope>
    <source>
        <strain evidence="2 3">SEMIA 4064</strain>
    </source>
</reference>
<dbReference type="RefSeq" id="WP_246451518.1">
    <property type="nucleotide sequence ID" value="NZ_JACHBI010000013.1"/>
</dbReference>
<sequence length="82" mass="9085">MVETIARSCSFISMARRVQTQGRPVAARSSDGNRLRAQRHPPTPRTGSINTPFLTRYLEGLEDPKASEAAIKNAHVPPWTLD</sequence>
<proteinExistence type="predicted"/>
<evidence type="ECO:0000256" key="1">
    <source>
        <dbReference type="SAM" id="MobiDB-lite"/>
    </source>
</evidence>
<evidence type="ECO:0000313" key="3">
    <source>
        <dbReference type="Proteomes" id="UP000549882"/>
    </source>
</evidence>
<feature type="region of interest" description="Disordered" evidence="1">
    <location>
        <begin position="17"/>
        <end position="52"/>
    </location>
</feature>
<dbReference type="EMBL" id="JACHBI010000013">
    <property type="protein sequence ID" value="MBB5576605.1"/>
    <property type="molecule type" value="Genomic_DNA"/>
</dbReference>
<comment type="caution">
    <text evidence="2">The sequence shown here is derived from an EMBL/GenBank/DDBJ whole genome shotgun (WGS) entry which is preliminary data.</text>
</comment>
<protein>
    <submittedName>
        <fullName evidence="2">Uncharacterized protein</fullName>
    </submittedName>
</protein>
<organism evidence="2 3">
    <name type="scientific">Rhizobium paranaense</name>
    <dbReference type="NCBI Taxonomy" id="1650438"/>
    <lineage>
        <taxon>Bacteria</taxon>
        <taxon>Pseudomonadati</taxon>
        <taxon>Pseudomonadota</taxon>
        <taxon>Alphaproteobacteria</taxon>
        <taxon>Hyphomicrobiales</taxon>
        <taxon>Rhizobiaceae</taxon>
        <taxon>Rhizobium/Agrobacterium group</taxon>
        <taxon>Rhizobium</taxon>
    </lineage>
</organism>